<keyword evidence="2" id="KW-1185">Reference proteome</keyword>
<gene>
    <name evidence="1" type="ORF">J2X09_005319</name>
</gene>
<proteinExistence type="predicted"/>
<evidence type="ECO:0000313" key="1">
    <source>
        <dbReference type="EMBL" id="MDR7097543.1"/>
    </source>
</evidence>
<evidence type="ECO:0008006" key="3">
    <source>
        <dbReference type="Google" id="ProtNLM"/>
    </source>
</evidence>
<protein>
    <recommendedName>
        <fullName evidence="3">RES domain-containing protein</fullName>
    </recommendedName>
</protein>
<organism evidence="1 2">
    <name type="scientific">Hydrogenophaga laconesensis</name>
    <dbReference type="NCBI Taxonomy" id="1805971"/>
    <lineage>
        <taxon>Bacteria</taxon>
        <taxon>Pseudomonadati</taxon>
        <taxon>Pseudomonadota</taxon>
        <taxon>Betaproteobacteria</taxon>
        <taxon>Burkholderiales</taxon>
        <taxon>Comamonadaceae</taxon>
        <taxon>Hydrogenophaga</taxon>
    </lineage>
</organism>
<comment type="caution">
    <text evidence="1">The sequence shown here is derived from an EMBL/GenBank/DDBJ whole genome shotgun (WGS) entry which is preliminary data.</text>
</comment>
<sequence>MEIPTRFGPLPGFALPADARLYRIYRHVDADWSVAPAAHRKGRVDPPLPDSSAYGLLYLADSLVTAGFEARILRPTKDADGLNDISIEPEPMDPVTGRAIKPPPMTAVHTTKQPIVFVDLESPDIARAAAIGIGRPVPRIDKWRKLTLWVHDQLIVTGDGNSILPLVGATYISNLPDCTGRNFVVFEGRRDAHINRGGPPDSQTPLDVPGLQALWEKA</sequence>
<dbReference type="RefSeq" id="WP_204735660.1">
    <property type="nucleotide sequence ID" value="NZ_JAVDWE010000031.1"/>
</dbReference>
<evidence type="ECO:0000313" key="2">
    <source>
        <dbReference type="Proteomes" id="UP001265550"/>
    </source>
</evidence>
<reference evidence="1 2" key="1">
    <citation type="submission" date="2023-07" db="EMBL/GenBank/DDBJ databases">
        <title>Sorghum-associated microbial communities from plants grown in Nebraska, USA.</title>
        <authorList>
            <person name="Schachtman D."/>
        </authorList>
    </citation>
    <scope>NUCLEOTIDE SEQUENCE [LARGE SCALE GENOMIC DNA]</scope>
    <source>
        <strain evidence="1 2">BE240</strain>
    </source>
</reference>
<dbReference type="EMBL" id="JAVDWE010000031">
    <property type="protein sequence ID" value="MDR7097543.1"/>
    <property type="molecule type" value="Genomic_DNA"/>
</dbReference>
<accession>A0ABU1VK36</accession>
<name>A0ABU1VK36_9BURK</name>
<dbReference type="Proteomes" id="UP001265550">
    <property type="component" value="Unassembled WGS sequence"/>
</dbReference>